<protein>
    <submittedName>
        <fullName evidence="2">Helix-turn-helix transcriptional regulator</fullName>
    </submittedName>
</protein>
<organism evidence="2">
    <name type="scientific">Salmonella enterica</name>
    <name type="common">Salmonella choleraesuis</name>
    <dbReference type="NCBI Taxonomy" id="28901"/>
    <lineage>
        <taxon>Bacteria</taxon>
        <taxon>Pseudomonadati</taxon>
        <taxon>Pseudomonadota</taxon>
        <taxon>Gammaproteobacteria</taxon>
        <taxon>Enterobacterales</taxon>
        <taxon>Enterobacteriaceae</taxon>
        <taxon>Salmonella</taxon>
    </lineage>
</organism>
<dbReference type="Pfam" id="PF01381">
    <property type="entry name" value="HTH_3"/>
    <property type="match status" value="1"/>
</dbReference>
<dbReference type="SMART" id="SM00530">
    <property type="entry name" value="HTH_XRE"/>
    <property type="match status" value="1"/>
</dbReference>
<gene>
    <name evidence="2" type="ORF">F2K96_03455</name>
</gene>
<evidence type="ECO:0000313" key="2">
    <source>
        <dbReference type="EMBL" id="ECR7217523.1"/>
    </source>
</evidence>
<dbReference type="GO" id="GO:0003677">
    <property type="term" value="F:DNA binding"/>
    <property type="evidence" value="ECO:0007669"/>
    <property type="project" value="InterPro"/>
</dbReference>
<dbReference type="InterPro" id="IPR010982">
    <property type="entry name" value="Lambda_DNA-bd_dom_sf"/>
</dbReference>
<dbReference type="SUPFAM" id="SSF47413">
    <property type="entry name" value="lambda repressor-like DNA-binding domains"/>
    <property type="match status" value="1"/>
</dbReference>
<feature type="domain" description="HTH cro/C1-type" evidence="1">
    <location>
        <begin position="56"/>
        <end position="93"/>
    </location>
</feature>
<dbReference type="PROSITE" id="PS50943">
    <property type="entry name" value="HTH_CROC1"/>
    <property type="match status" value="1"/>
</dbReference>
<name>A0A5Z6XZC5_SALER</name>
<dbReference type="EMBL" id="AAKHDM010000006">
    <property type="protein sequence ID" value="ECR7217523.1"/>
    <property type="molecule type" value="Genomic_DNA"/>
</dbReference>
<dbReference type="CDD" id="cd00093">
    <property type="entry name" value="HTH_XRE"/>
    <property type="match status" value="1"/>
</dbReference>
<proteinExistence type="predicted"/>
<dbReference type="Gene3D" id="1.10.260.40">
    <property type="entry name" value="lambda repressor-like DNA-binding domains"/>
    <property type="match status" value="1"/>
</dbReference>
<dbReference type="RefSeq" id="WP_077946262.1">
    <property type="nucleotide sequence ID" value="NZ_JBPRHF010000003.1"/>
</dbReference>
<reference evidence="2" key="1">
    <citation type="submission" date="2019-09" db="EMBL/GenBank/DDBJ databases">
        <authorList>
            <consortium name="GenomeTrakr network: Whole genome sequencing for foodborne pathogen traceback"/>
        </authorList>
    </citation>
    <scope>NUCLEOTIDE SEQUENCE</scope>
    <source>
        <strain evidence="2">ADRDL-2851</strain>
    </source>
</reference>
<evidence type="ECO:0000259" key="1">
    <source>
        <dbReference type="PROSITE" id="PS50943"/>
    </source>
</evidence>
<dbReference type="AlphaFoldDB" id="A0A5Z6XZC5"/>
<dbReference type="InterPro" id="IPR001387">
    <property type="entry name" value="Cro/C1-type_HTH"/>
</dbReference>
<sequence length="177" mass="19613">MSELTLSVSMLKTGGRMNACMNKTESSLAMAADKACAERIKQSILQNFTYDDIENETGISVSTLKRLASGDREPKLIEIRQIAKATGRNPVWLAFGNDAGYEVETVSADMQVVEPTAKYEIKGATDSSAEHEVKIRVIAAIKDMRSEDVVFIERMTELLNLQNTIQNISGRKMKPPR</sequence>
<accession>A0A5Z6XZC5</accession>
<comment type="caution">
    <text evidence="2">The sequence shown here is derived from an EMBL/GenBank/DDBJ whole genome shotgun (WGS) entry which is preliminary data.</text>
</comment>